<evidence type="ECO:0000256" key="8">
    <source>
        <dbReference type="ARBA" id="ARBA00047380"/>
    </source>
</evidence>
<dbReference type="PANTHER" id="PTHR11659">
    <property type="entry name" value="GLUTAMYL-TRNA GLN AMIDOTRANSFERASE SUBUNIT B MITOCHONDRIAL AND PROKARYOTIC PET112-RELATED"/>
    <property type="match status" value="1"/>
</dbReference>
<evidence type="ECO:0000259" key="11">
    <source>
        <dbReference type="SMART" id="SM00845"/>
    </source>
</evidence>
<dbReference type="InterPro" id="IPR003789">
    <property type="entry name" value="Asn/Gln_tRNA_amidoTrase-B-like"/>
</dbReference>
<dbReference type="GO" id="GO:0006412">
    <property type="term" value="P:translation"/>
    <property type="evidence" value="ECO:0007669"/>
    <property type="project" value="UniProtKB-UniRule"/>
</dbReference>
<feature type="domain" description="Asn/Gln amidotransferase" evidence="11">
    <location>
        <begin position="318"/>
        <end position="471"/>
    </location>
</feature>
<evidence type="ECO:0000256" key="3">
    <source>
        <dbReference type="ARBA" id="ARBA00022598"/>
    </source>
</evidence>
<comment type="function">
    <text evidence="7 10">Allows the formation of correctly charged Asn-tRNA(Asn) or Gln-tRNA(Gln) through the transamidation of misacylated Asp-tRNA(Asn) or Glu-tRNA(Gln) in organisms which lack either or both of asparaginyl-tRNA or glutaminyl-tRNA synthetases. The reaction takes place in the presence of glutamine and ATP through an activated phospho-Asp-tRNA(Asn) or phospho-Glu-tRNA(Gln).</text>
</comment>
<accession>A0A0G1T5T6</accession>
<dbReference type="InterPro" id="IPR018027">
    <property type="entry name" value="Asn/Gln_amidotransferase"/>
</dbReference>
<dbReference type="Gene3D" id="1.10.10.410">
    <property type="match status" value="1"/>
</dbReference>
<dbReference type="GO" id="GO:0050566">
    <property type="term" value="F:asparaginyl-tRNA synthase (glutamine-hydrolyzing) activity"/>
    <property type="evidence" value="ECO:0007669"/>
    <property type="project" value="RHEA"/>
</dbReference>
<dbReference type="Pfam" id="PF02637">
    <property type="entry name" value="GatB_Yqey"/>
    <property type="match status" value="1"/>
</dbReference>
<proteinExistence type="inferred from homology"/>
<dbReference type="GO" id="GO:0005524">
    <property type="term" value="F:ATP binding"/>
    <property type="evidence" value="ECO:0007669"/>
    <property type="project" value="UniProtKB-KW"/>
</dbReference>
<dbReference type="InterPro" id="IPR017959">
    <property type="entry name" value="Asn/Gln-tRNA_amidoTrfase_suB/E"/>
</dbReference>
<evidence type="ECO:0000256" key="4">
    <source>
        <dbReference type="ARBA" id="ARBA00022741"/>
    </source>
</evidence>
<dbReference type="NCBIfam" id="NF004012">
    <property type="entry name" value="PRK05477.1-2"/>
    <property type="match status" value="1"/>
</dbReference>
<dbReference type="FunFam" id="1.10.10.410:FF:000001">
    <property type="entry name" value="Aspartyl/glutamyl-tRNA(Asn/Gln) amidotransferase subunit B"/>
    <property type="match status" value="1"/>
</dbReference>
<dbReference type="InterPro" id="IPR014746">
    <property type="entry name" value="Gln_synth/guanido_kin_cat_dom"/>
</dbReference>
<dbReference type="Proteomes" id="UP000034682">
    <property type="component" value="Unassembled WGS sequence"/>
</dbReference>
<evidence type="ECO:0000256" key="6">
    <source>
        <dbReference type="ARBA" id="ARBA00022917"/>
    </source>
</evidence>
<dbReference type="Pfam" id="PF02934">
    <property type="entry name" value="GatB_N"/>
    <property type="match status" value="1"/>
</dbReference>
<reference evidence="12 13" key="1">
    <citation type="journal article" date="2015" name="Nature">
        <title>rRNA introns, odd ribosomes, and small enigmatic genomes across a large radiation of phyla.</title>
        <authorList>
            <person name="Brown C.T."/>
            <person name="Hug L.A."/>
            <person name="Thomas B.C."/>
            <person name="Sharon I."/>
            <person name="Castelle C.J."/>
            <person name="Singh A."/>
            <person name="Wilkins M.J."/>
            <person name="Williams K.H."/>
            <person name="Banfield J.F."/>
        </authorList>
    </citation>
    <scope>NUCLEOTIDE SEQUENCE [LARGE SCALE GENOMIC DNA]</scope>
</reference>
<keyword evidence="5 10" id="KW-0067">ATP-binding</keyword>
<organism evidence="12 13">
    <name type="scientific">Candidatus Giovannonibacteria bacterium GW2011_GWB1_47_6b</name>
    <dbReference type="NCBI Taxonomy" id="1618655"/>
    <lineage>
        <taxon>Bacteria</taxon>
        <taxon>Candidatus Giovannoniibacteriota</taxon>
    </lineage>
</organism>
<dbReference type="InterPro" id="IPR023168">
    <property type="entry name" value="GatB_Yqey_C_2"/>
</dbReference>
<dbReference type="InterPro" id="IPR004413">
    <property type="entry name" value="GatB"/>
</dbReference>
<dbReference type="SMART" id="SM00845">
    <property type="entry name" value="GatB_Yqey"/>
    <property type="match status" value="1"/>
</dbReference>
<evidence type="ECO:0000256" key="9">
    <source>
        <dbReference type="ARBA" id="ARBA00047913"/>
    </source>
</evidence>
<evidence type="ECO:0000256" key="10">
    <source>
        <dbReference type="HAMAP-Rule" id="MF_00121"/>
    </source>
</evidence>
<dbReference type="EMBL" id="LCOK01000006">
    <property type="protein sequence ID" value="KKU77136.1"/>
    <property type="molecule type" value="Genomic_DNA"/>
</dbReference>
<dbReference type="SUPFAM" id="SSF55931">
    <property type="entry name" value="Glutamine synthetase/guanido kinase"/>
    <property type="match status" value="1"/>
</dbReference>
<dbReference type="NCBIfam" id="TIGR00133">
    <property type="entry name" value="gatB"/>
    <property type="match status" value="1"/>
</dbReference>
<evidence type="ECO:0000256" key="7">
    <source>
        <dbReference type="ARBA" id="ARBA00024799"/>
    </source>
</evidence>
<evidence type="ECO:0000256" key="1">
    <source>
        <dbReference type="ARBA" id="ARBA00005306"/>
    </source>
</evidence>
<keyword evidence="6 10" id="KW-0648">Protein biosynthesis</keyword>
<dbReference type="EC" id="6.3.5.-" evidence="10"/>
<dbReference type="Gene3D" id="1.10.150.380">
    <property type="entry name" value="GatB domain, N-terminal subdomain"/>
    <property type="match status" value="1"/>
</dbReference>
<evidence type="ECO:0000313" key="12">
    <source>
        <dbReference type="EMBL" id="KKU77136.1"/>
    </source>
</evidence>
<dbReference type="NCBIfam" id="NF004014">
    <property type="entry name" value="PRK05477.1-4"/>
    <property type="match status" value="1"/>
</dbReference>
<sequence>MKRQPTIGLEIHAELKTQTKMFCDSLNDPEEKHPNANVCPVCAGHPGTLPTINKAAVESVLKVGMALKGDIPQFSKFDRKNYFYPDLPKGYQISQYDLPLIFGGVLNGVRLRRIHLEEDTGRLIHSEDGKSSFVDYNRAGVPLMELVTEPDITTADQAVEFAKELQLILRYLGVSDADMEKGQMRVEANVSVSADNVLGTKVEVKNINSFKAVHDAIEFEIKRQEEVLSSGGKIVQETRGWDDAKHKTVSQRIKEEAHDYRYFPEPDLPPLDLSKFDLAAIKVAVPELPKEKRLRFGKEYALKPEQAEVACRDRAVAEYFEEAASELKSEDARADFQLLYNYLTSDLFGLMAETGAAIGDIKIDPENFADLVILASGGKISSRTAKDILRKMLETGMDPNDIVKRENLGQISDESALEQTVASILKKHSAAVADFKKGKESALQFLIGKAMAELKGKGNPQLLQEMFRKKIG</sequence>
<dbReference type="HAMAP" id="MF_00121">
    <property type="entry name" value="GatB"/>
    <property type="match status" value="1"/>
</dbReference>
<dbReference type="GO" id="GO:0050567">
    <property type="term" value="F:glutaminyl-tRNA synthase (glutamine-hydrolyzing) activity"/>
    <property type="evidence" value="ECO:0007669"/>
    <property type="project" value="UniProtKB-UniRule"/>
</dbReference>
<comment type="caution">
    <text evidence="12">The sequence shown here is derived from an EMBL/GenBank/DDBJ whole genome shotgun (WGS) entry which is preliminary data.</text>
</comment>
<dbReference type="PATRIC" id="fig|1618655.3.peg.145"/>
<gene>
    <name evidence="10" type="primary">gatB</name>
    <name evidence="12" type="ORF">UY02_C0006G0003</name>
</gene>
<dbReference type="InterPro" id="IPR006075">
    <property type="entry name" value="Asn/Gln-tRNA_Trfase_suB/E_cat"/>
</dbReference>
<keyword evidence="3 10" id="KW-0436">Ligase</keyword>
<dbReference type="PROSITE" id="PS01234">
    <property type="entry name" value="GATB"/>
    <property type="match status" value="1"/>
</dbReference>
<keyword evidence="12" id="KW-0808">Transferase</keyword>
<dbReference type="SUPFAM" id="SSF89095">
    <property type="entry name" value="GatB/YqeY motif"/>
    <property type="match status" value="1"/>
</dbReference>
<evidence type="ECO:0000256" key="2">
    <source>
        <dbReference type="ARBA" id="ARBA00011123"/>
    </source>
</evidence>
<dbReference type="GO" id="GO:0016740">
    <property type="term" value="F:transferase activity"/>
    <property type="evidence" value="ECO:0007669"/>
    <property type="project" value="UniProtKB-KW"/>
</dbReference>
<evidence type="ECO:0000313" key="13">
    <source>
        <dbReference type="Proteomes" id="UP000034682"/>
    </source>
</evidence>
<comment type="catalytic activity">
    <reaction evidence="9 10">
        <text>L-glutamyl-tRNA(Gln) + L-glutamine + ATP + H2O = L-glutaminyl-tRNA(Gln) + L-glutamate + ADP + phosphate + H(+)</text>
        <dbReference type="Rhea" id="RHEA:17521"/>
        <dbReference type="Rhea" id="RHEA-COMP:9681"/>
        <dbReference type="Rhea" id="RHEA-COMP:9684"/>
        <dbReference type="ChEBI" id="CHEBI:15377"/>
        <dbReference type="ChEBI" id="CHEBI:15378"/>
        <dbReference type="ChEBI" id="CHEBI:29985"/>
        <dbReference type="ChEBI" id="CHEBI:30616"/>
        <dbReference type="ChEBI" id="CHEBI:43474"/>
        <dbReference type="ChEBI" id="CHEBI:58359"/>
        <dbReference type="ChEBI" id="CHEBI:78520"/>
        <dbReference type="ChEBI" id="CHEBI:78521"/>
        <dbReference type="ChEBI" id="CHEBI:456216"/>
    </reaction>
</comment>
<dbReference type="InterPro" id="IPR042114">
    <property type="entry name" value="GatB_C_1"/>
</dbReference>
<keyword evidence="4 10" id="KW-0547">Nucleotide-binding</keyword>
<protein>
    <recommendedName>
        <fullName evidence="10">Aspartyl/glutamyl-tRNA(Asn/Gln) amidotransferase subunit B</fullName>
        <shortName evidence="10">Asp/Glu-ADT subunit B</shortName>
        <ecNumber evidence="10">6.3.5.-</ecNumber>
    </recommendedName>
</protein>
<comment type="catalytic activity">
    <reaction evidence="8 10">
        <text>L-aspartyl-tRNA(Asn) + L-glutamine + ATP + H2O = L-asparaginyl-tRNA(Asn) + L-glutamate + ADP + phosphate + 2 H(+)</text>
        <dbReference type="Rhea" id="RHEA:14513"/>
        <dbReference type="Rhea" id="RHEA-COMP:9674"/>
        <dbReference type="Rhea" id="RHEA-COMP:9677"/>
        <dbReference type="ChEBI" id="CHEBI:15377"/>
        <dbReference type="ChEBI" id="CHEBI:15378"/>
        <dbReference type="ChEBI" id="CHEBI:29985"/>
        <dbReference type="ChEBI" id="CHEBI:30616"/>
        <dbReference type="ChEBI" id="CHEBI:43474"/>
        <dbReference type="ChEBI" id="CHEBI:58359"/>
        <dbReference type="ChEBI" id="CHEBI:78515"/>
        <dbReference type="ChEBI" id="CHEBI:78516"/>
        <dbReference type="ChEBI" id="CHEBI:456216"/>
    </reaction>
</comment>
<name>A0A0G1T5T6_9BACT</name>
<comment type="similarity">
    <text evidence="1 10">Belongs to the GatB/GatE family. GatB subfamily.</text>
</comment>
<comment type="subunit">
    <text evidence="2 10">Heterotrimer of A, B and C subunits.</text>
</comment>
<evidence type="ECO:0000256" key="5">
    <source>
        <dbReference type="ARBA" id="ARBA00022840"/>
    </source>
</evidence>
<dbReference type="InterPro" id="IPR017958">
    <property type="entry name" value="Gln-tRNA_amidoTrfase_suB_CS"/>
</dbReference>
<dbReference type="AlphaFoldDB" id="A0A0G1T5T6"/>